<dbReference type="AlphaFoldDB" id="A0A0P1ASH2"/>
<keyword evidence="2" id="KW-1185">Reference proteome</keyword>
<dbReference type="EMBL" id="CCYD01001370">
    <property type="protein sequence ID" value="CEG45017.1"/>
    <property type="molecule type" value="Genomic_DNA"/>
</dbReference>
<name>A0A0P1ASH2_PLAHL</name>
<dbReference type="OMA" id="MVWIRAD"/>
<dbReference type="OrthoDB" id="124298at2759"/>
<organism evidence="1 2">
    <name type="scientific">Plasmopara halstedii</name>
    <name type="common">Downy mildew of sunflower</name>
    <dbReference type="NCBI Taxonomy" id="4781"/>
    <lineage>
        <taxon>Eukaryota</taxon>
        <taxon>Sar</taxon>
        <taxon>Stramenopiles</taxon>
        <taxon>Oomycota</taxon>
        <taxon>Peronosporomycetes</taxon>
        <taxon>Peronosporales</taxon>
        <taxon>Peronosporaceae</taxon>
        <taxon>Plasmopara</taxon>
    </lineage>
</organism>
<dbReference type="RefSeq" id="XP_024581386.1">
    <property type="nucleotide sequence ID" value="XM_024715716.1"/>
</dbReference>
<evidence type="ECO:0000313" key="1">
    <source>
        <dbReference type="EMBL" id="CEG45017.1"/>
    </source>
</evidence>
<evidence type="ECO:0000313" key="2">
    <source>
        <dbReference type="Proteomes" id="UP000054928"/>
    </source>
</evidence>
<proteinExistence type="predicted"/>
<dbReference type="Proteomes" id="UP000054928">
    <property type="component" value="Unassembled WGS sequence"/>
</dbReference>
<sequence length="72" mass="8639">MVWIRADKQNETKLKSLPQNVVLYVLNNHRFPKWQYGYDSSVTRTQRDMTHHLVVYVFQLIESKSDCKAVRQ</sequence>
<protein>
    <submittedName>
        <fullName evidence="1">Uncharacterized protein</fullName>
    </submittedName>
</protein>
<dbReference type="GeneID" id="36396394"/>
<reference evidence="2" key="1">
    <citation type="submission" date="2014-09" db="EMBL/GenBank/DDBJ databases">
        <authorList>
            <person name="Sharma Rahul"/>
            <person name="Thines Marco"/>
        </authorList>
    </citation>
    <scope>NUCLEOTIDE SEQUENCE [LARGE SCALE GENOMIC DNA]</scope>
</reference>
<accession>A0A0P1ASH2</accession>